<organism evidence="2 3">
    <name type="scientific">Stentor coeruleus</name>
    <dbReference type="NCBI Taxonomy" id="5963"/>
    <lineage>
        <taxon>Eukaryota</taxon>
        <taxon>Sar</taxon>
        <taxon>Alveolata</taxon>
        <taxon>Ciliophora</taxon>
        <taxon>Postciliodesmatophora</taxon>
        <taxon>Heterotrichea</taxon>
        <taxon>Heterotrichida</taxon>
        <taxon>Stentoridae</taxon>
        <taxon>Stentor</taxon>
    </lineage>
</organism>
<dbReference type="Proteomes" id="UP000187209">
    <property type="component" value="Unassembled WGS sequence"/>
</dbReference>
<name>A0A1R2BA81_9CILI</name>
<gene>
    <name evidence="2" type="ORF">SteCoe_27546</name>
</gene>
<dbReference type="EMBL" id="MPUH01000802">
    <property type="protein sequence ID" value="OMJ73703.1"/>
    <property type="molecule type" value="Genomic_DNA"/>
</dbReference>
<protein>
    <submittedName>
        <fullName evidence="2">Uncharacterized protein</fullName>
    </submittedName>
</protein>
<evidence type="ECO:0000313" key="3">
    <source>
        <dbReference type="Proteomes" id="UP000187209"/>
    </source>
</evidence>
<keyword evidence="3" id="KW-1185">Reference proteome</keyword>
<dbReference type="AlphaFoldDB" id="A0A1R2BA81"/>
<evidence type="ECO:0000256" key="1">
    <source>
        <dbReference type="SAM" id="MobiDB-lite"/>
    </source>
</evidence>
<feature type="region of interest" description="Disordered" evidence="1">
    <location>
        <begin position="62"/>
        <end position="93"/>
    </location>
</feature>
<comment type="caution">
    <text evidence="2">The sequence shown here is derived from an EMBL/GenBank/DDBJ whole genome shotgun (WGS) entry which is preliminary data.</text>
</comment>
<reference evidence="2 3" key="1">
    <citation type="submission" date="2016-11" db="EMBL/GenBank/DDBJ databases">
        <title>The macronuclear genome of Stentor coeruleus: a giant cell with tiny introns.</title>
        <authorList>
            <person name="Slabodnick M."/>
            <person name="Ruby J.G."/>
            <person name="Reiff S.B."/>
            <person name="Swart E.C."/>
            <person name="Gosai S."/>
            <person name="Prabakaran S."/>
            <person name="Witkowska E."/>
            <person name="Larue G.E."/>
            <person name="Fisher S."/>
            <person name="Freeman R.M."/>
            <person name="Gunawardena J."/>
            <person name="Chu W."/>
            <person name="Stover N.A."/>
            <person name="Gregory B.D."/>
            <person name="Nowacki M."/>
            <person name="Derisi J."/>
            <person name="Roy S.W."/>
            <person name="Marshall W.F."/>
            <person name="Sood P."/>
        </authorList>
    </citation>
    <scope>NUCLEOTIDE SEQUENCE [LARGE SCALE GENOMIC DNA]</scope>
    <source>
        <strain evidence="2">WM001</strain>
    </source>
</reference>
<evidence type="ECO:0000313" key="2">
    <source>
        <dbReference type="EMBL" id="OMJ73703.1"/>
    </source>
</evidence>
<sequence>MKNSHKISNEIDLNSQFEEIQKLKQCILDFSTRLQKAQEKLLDEDVSKSIKVNIMMSTQKIQFSHGKRHNSQGPSINTYHSRVASKPELFTEN</sequence>
<feature type="compositionally biased region" description="Polar residues" evidence="1">
    <location>
        <begin position="71"/>
        <end position="80"/>
    </location>
</feature>
<proteinExistence type="predicted"/>
<accession>A0A1R2BA81</accession>